<protein>
    <submittedName>
        <fullName evidence="2">Uncharacterized protein</fullName>
    </submittedName>
</protein>
<feature type="region of interest" description="Disordered" evidence="1">
    <location>
        <begin position="209"/>
        <end position="315"/>
    </location>
</feature>
<dbReference type="PANTHER" id="PTHR10773:SF19">
    <property type="match status" value="1"/>
</dbReference>
<comment type="caution">
    <text evidence="2">The sequence shown here is derived from an EMBL/GenBank/DDBJ whole genome shotgun (WGS) entry which is preliminary data.</text>
</comment>
<feature type="compositionally biased region" description="Acidic residues" evidence="1">
    <location>
        <begin position="253"/>
        <end position="276"/>
    </location>
</feature>
<dbReference type="OrthoDB" id="6630723at2759"/>
<dbReference type="Proteomes" id="UP000466442">
    <property type="component" value="Linkage Group LG9"/>
</dbReference>
<dbReference type="AlphaFoldDB" id="A0A8S9XB95"/>
<accession>A0A8S9XB95</accession>
<sequence length="583" mass="66879">MAVSMMAEPVTASKSWEVVRVSMRSMAEEVEVMIQRRMVVEVVVNYRSSNQQPGAFIRRKNAIAKWRGEPSDTGEVWGTFLYKYDSFLKMGDMQSINWVLASLTPHATFSATSSRTVAAEEQPIPKRNKLLKLQERDCAGITASDLKAYGNIAELKNSSHPLGMELTIETTDARLLCNHFHAQQSPEKNDANKSPAELRDNSNKITSYLDDSLEGRDVEPKSLQGGQQPRADPLQTSTQQPDDKDPANAVNVDDSDSESNEPLELQQLEDSDDPDYEWNSSSLSEDEPHKERSDKRKKLRRSANQNNMPSSQLDGAQFDNAQHQSLPNNVEYEEETLHRIQNTAPKRRVINPPCKEKNAKKRPRTVANWLQSQAKNQRNTGQAYWSPYSKRHVPGKAMGDGCNVLCRFKCTEKISHEQRQKLFSRFWQIGNLQQQREYVRGCIRDVNRPHQGVTHKRSCNQAFYLTLDGQKIRVCKKLFNATLGISHRWITTIKEKTKYGILQPDLRGRHENHNNVNDDVLDDMRAHINSIPRIASHYLRAQTTREFIEGGKSIASIYRDYVEFCKKRETGWFRRQISESFRI</sequence>
<gene>
    <name evidence="2" type="ORF">GE061_019731</name>
</gene>
<evidence type="ECO:0000313" key="2">
    <source>
        <dbReference type="EMBL" id="KAF6205558.1"/>
    </source>
</evidence>
<evidence type="ECO:0000256" key="1">
    <source>
        <dbReference type="SAM" id="MobiDB-lite"/>
    </source>
</evidence>
<dbReference type="PANTHER" id="PTHR10773">
    <property type="entry name" value="DNA-DIRECTED RNA POLYMERASES I, II, AND III SUBUNIT RPABC2"/>
    <property type="match status" value="1"/>
</dbReference>
<feature type="compositionally biased region" description="Basic and acidic residues" evidence="1">
    <location>
        <begin position="187"/>
        <end position="201"/>
    </location>
</feature>
<evidence type="ECO:0000313" key="3">
    <source>
        <dbReference type="Proteomes" id="UP000466442"/>
    </source>
</evidence>
<keyword evidence="3" id="KW-1185">Reference proteome</keyword>
<organism evidence="2 3">
    <name type="scientific">Apolygus lucorum</name>
    <name type="common">Small green plant bug</name>
    <name type="synonym">Lygocoris lucorum</name>
    <dbReference type="NCBI Taxonomy" id="248454"/>
    <lineage>
        <taxon>Eukaryota</taxon>
        <taxon>Metazoa</taxon>
        <taxon>Ecdysozoa</taxon>
        <taxon>Arthropoda</taxon>
        <taxon>Hexapoda</taxon>
        <taxon>Insecta</taxon>
        <taxon>Pterygota</taxon>
        <taxon>Neoptera</taxon>
        <taxon>Paraneoptera</taxon>
        <taxon>Hemiptera</taxon>
        <taxon>Heteroptera</taxon>
        <taxon>Panheteroptera</taxon>
        <taxon>Cimicomorpha</taxon>
        <taxon>Miridae</taxon>
        <taxon>Mirini</taxon>
        <taxon>Apolygus</taxon>
    </lineage>
</organism>
<dbReference type="EMBL" id="WIXP02000009">
    <property type="protein sequence ID" value="KAF6205558.1"/>
    <property type="molecule type" value="Genomic_DNA"/>
</dbReference>
<proteinExistence type="predicted"/>
<name>A0A8S9XB95_APOLU</name>
<feature type="compositionally biased region" description="Polar residues" evidence="1">
    <location>
        <begin position="302"/>
        <end position="315"/>
    </location>
</feature>
<feature type="region of interest" description="Disordered" evidence="1">
    <location>
        <begin position="182"/>
        <end position="201"/>
    </location>
</feature>
<reference evidence="2" key="1">
    <citation type="journal article" date="2021" name="Mol. Ecol. Resour.">
        <title>Apolygus lucorum genome provides insights into omnivorousness and mesophyll feeding.</title>
        <authorList>
            <person name="Liu Y."/>
            <person name="Liu H."/>
            <person name="Wang H."/>
            <person name="Huang T."/>
            <person name="Liu B."/>
            <person name="Yang B."/>
            <person name="Yin L."/>
            <person name="Li B."/>
            <person name="Zhang Y."/>
            <person name="Zhang S."/>
            <person name="Jiang F."/>
            <person name="Zhang X."/>
            <person name="Ren Y."/>
            <person name="Wang B."/>
            <person name="Wang S."/>
            <person name="Lu Y."/>
            <person name="Wu K."/>
            <person name="Fan W."/>
            <person name="Wang G."/>
        </authorList>
    </citation>
    <scope>NUCLEOTIDE SEQUENCE</scope>
    <source>
        <strain evidence="2">12Hb</strain>
    </source>
</reference>